<dbReference type="WBParaSite" id="nRc.2.0.1.t02022-RA">
    <property type="protein sequence ID" value="nRc.2.0.1.t02022-RA"/>
    <property type="gene ID" value="nRc.2.0.1.g02022"/>
</dbReference>
<organism evidence="1 2">
    <name type="scientific">Romanomermis culicivorax</name>
    <name type="common">Nematode worm</name>
    <dbReference type="NCBI Taxonomy" id="13658"/>
    <lineage>
        <taxon>Eukaryota</taxon>
        <taxon>Metazoa</taxon>
        <taxon>Ecdysozoa</taxon>
        <taxon>Nematoda</taxon>
        <taxon>Enoplea</taxon>
        <taxon>Dorylaimia</taxon>
        <taxon>Mermithida</taxon>
        <taxon>Mermithoidea</taxon>
        <taxon>Mermithidae</taxon>
        <taxon>Romanomermis</taxon>
    </lineage>
</organism>
<accession>A0A915HL04</accession>
<proteinExistence type="predicted"/>
<dbReference type="Proteomes" id="UP000887565">
    <property type="component" value="Unplaced"/>
</dbReference>
<reference evidence="2" key="1">
    <citation type="submission" date="2022-11" db="UniProtKB">
        <authorList>
            <consortium name="WormBaseParasite"/>
        </authorList>
    </citation>
    <scope>IDENTIFICATION</scope>
</reference>
<name>A0A915HL04_ROMCU</name>
<evidence type="ECO:0000313" key="1">
    <source>
        <dbReference type="Proteomes" id="UP000887565"/>
    </source>
</evidence>
<keyword evidence="1" id="KW-1185">Reference proteome</keyword>
<evidence type="ECO:0000313" key="2">
    <source>
        <dbReference type="WBParaSite" id="nRc.2.0.1.t02022-RA"/>
    </source>
</evidence>
<dbReference type="AlphaFoldDB" id="A0A915HL04"/>
<sequence>MNFIHYSGNRDFWGIGTFGESEDSGKRDVQGMIVSLFPECLFSSRDSPKVPIPQMPGLGQVHFGFGHRKVTGQKFVGVFKPCGKMSVSDFIILEGKLRALLAMQHYILFISTLFKFSKSNIWV</sequence>
<protein>
    <submittedName>
        <fullName evidence="2">Uncharacterized protein</fullName>
    </submittedName>
</protein>